<dbReference type="AlphaFoldDB" id="A0A8H6SRJ7"/>
<feature type="compositionally biased region" description="Polar residues" evidence="2">
    <location>
        <begin position="476"/>
        <end position="486"/>
    </location>
</feature>
<evidence type="ECO:0000256" key="1">
    <source>
        <dbReference type="SAM" id="Coils"/>
    </source>
</evidence>
<feature type="region of interest" description="Disordered" evidence="2">
    <location>
        <begin position="323"/>
        <end position="367"/>
    </location>
</feature>
<proteinExistence type="predicted"/>
<evidence type="ECO:0000256" key="3">
    <source>
        <dbReference type="SAM" id="Phobius"/>
    </source>
</evidence>
<reference evidence="4" key="1">
    <citation type="submission" date="2020-05" db="EMBL/GenBank/DDBJ databases">
        <title>Mycena genomes resolve the evolution of fungal bioluminescence.</title>
        <authorList>
            <person name="Tsai I.J."/>
        </authorList>
    </citation>
    <scope>NUCLEOTIDE SEQUENCE</scope>
    <source>
        <strain evidence="4">110903Hualien_Pintung</strain>
    </source>
</reference>
<organism evidence="4 5">
    <name type="scientific">Mycena chlorophos</name>
    <name type="common">Agaric fungus</name>
    <name type="synonym">Agaricus chlorophos</name>
    <dbReference type="NCBI Taxonomy" id="658473"/>
    <lineage>
        <taxon>Eukaryota</taxon>
        <taxon>Fungi</taxon>
        <taxon>Dikarya</taxon>
        <taxon>Basidiomycota</taxon>
        <taxon>Agaricomycotina</taxon>
        <taxon>Agaricomycetes</taxon>
        <taxon>Agaricomycetidae</taxon>
        <taxon>Agaricales</taxon>
        <taxon>Marasmiineae</taxon>
        <taxon>Mycenaceae</taxon>
        <taxon>Mycena</taxon>
    </lineage>
</organism>
<feature type="compositionally biased region" description="Low complexity" evidence="2">
    <location>
        <begin position="603"/>
        <end position="614"/>
    </location>
</feature>
<gene>
    <name evidence="4" type="ORF">HMN09_00899600</name>
</gene>
<evidence type="ECO:0000313" key="5">
    <source>
        <dbReference type="Proteomes" id="UP000613580"/>
    </source>
</evidence>
<evidence type="ECO:0000256" key="2">
    <source>
        <dbReference type="SAM" id="MobiDB-lite"/>
    </source>
</evidence>
<keyword evidence="3" id="KW-0812">Transmembrane</keyword>
<keyword evidence="5" id="KW-1185">Reference proteome</keyword>
<feature type="compositionally biased region" description="Polar residues" evidence="2">
    <location>
        <begin position="656"/>
        <end position="665"/>
    </location>
</feature>
<sequence>MRLGDKQSGVMASTRSPQSLLEPFTSAWTRSRFSLLAGLNDTRERRPRMPSSRLKQLRSSAAMDGVYSIVAGLLLRVLIDAVTFSNMKVAGTAVGLWEGVVVLHYVKKAPTSSDPYLALGVRLFVDFIVTESIFRLMIVLLWTTLGSVLADVAPGVWVGYGLKKRWSRFRQELYWTGRKLLRKRRTATVRFAVTAPTIASSAASDVSSVAPSTVVTAAVPASTIVTESLVPDSPTISQPPSRPSHRRRRSVPETVTSAPETVTRSNSNSTSSVSGSEASTVSYTGPASTITASVFPTESVTFRSQSPYPQSATSSHITISHIIPVEPSEEDSASYTVSSTRSSSPTYSLEYSDDPSATNPVDIPTDDEDEDDVIVHIASREIPILEEKETPKNNPIVLPPTPSDTFRDLDSTQGADEVPPSPWMPHIPDPEDVDLMDDWETVSVDEAEARPPPLPPKDESPTEELVVVVVPEDGSGSDTLSINAPSTIAPLRREPDPSPEEPQPEFVQTELSVPEPELAPTELTVSVTEPVAEPTVLVVEPPQLEPSVPEPTAVVEPEPVVVPTELAPPVVEEVVPEQQPPVPVQDTTETAAPLPDPTPTPAPEATTSGVLLEDLPPPPPLLLGDEVARTPPPSFEDLYGSEDLFGSETATITNAARETQAAPTESTRATTPPPVASPSASVRHALSLRKEALELNARIATLGRKRKISLSENTAEALSAAMLAKIEIDEAEKELAELNAKAEGAFVGAYNPPTASLYELNTTGLTPEEAVRQTELRLGQLLLTPVPPVGTTPEDLAHDSPNRGALKVVMEQSIKGRLVKTQLLSALADNGLNWNEDTTRPNVVFILLPVMAESPTEDSAEGEAAQEGDADKKNDGEEDDAKEY</sequence>
<dbReference type="Proteomes" id="UP000613580">
    <property type="component" value="Unassembled WGS sequence"/>
</dbReference>
<feature type="region of interest" description="Disordered" evidence="2">
    <location>
        <begin position="390"/>
        <end position="516"/>
    </location>
</feature>
<feature type="compositionally biased region" description="Acidic residues" evidence="2">
    <location>
        <begin position="855"/>
        <end position="868"/>
    </location>
</feature>
<keyword evidence="3" id="KW-0472">Membrane</keyword>
<feature type="compositionally biased region" description="Low complexity" evidence="2">
    <location>
        <begin position="584"/>
        <end position="593"/>
    </location>
</feature>
<dbReference type="OrthoDB" id="3231855at2759"/>
<name>A0A8H6SRJ7_MYCCL</name>
<keyword evidence="3" id="KW-1133">Transmembrane helix</keyword>
<comment type="caution">
    <text evidence="4">The sequence shown here is derived from an EMBL/GenBank/DDBJ whole genome shotgun (WGS) entry which is preliminary data.</text>
</comment>
<feature type="compositionally biased region" description="Acidic residues" evidence="2">
    <location>
        <begin position="430"/>
        <end position="446"/>
    </location>
</feature>
<feature type="transmembrane region" description="Helical" evidence="3">
    <location>
        <begin position="133"/>
        <end position="160"/>
    </location>
</feature>
<feature type="region of interest" description="Disordered" evidence="2">
    <location>
        <begin position="574"/>
        <end position="624"/>
    </location>
</feature>
<feature type="region of interest" description="Disordered" evidence="2">
    <location>
        <begin position="230"/>
        <end position="284"/>
    </location>
</feature>
<feature type="coiled-coil region" evidence="1">
    <location>
        <begin position="721"/>
        <end position="748"/>
    </location>
</feature>
<feature type="region of interest" description="Disordered" evidence="2">
    <location>
        <begin position="656"/>
        <end position="679"/>
    </location>
</feature>
<evidence type="ECO:0000313" key="4">
    <source>
        <dbReference type="EMBL" id="KAF7302650.1"/>
    </source>
</evidence>
<dbReference type="EMBL" id="JACAZE010000012">
    <property type="protein sequence ID" value="KAF7302650.1"/>
    <property type="molecule type" value="Genomic_DNA"/>
</dbReference>
<feature type="compositionally biased region" description="Low complexity" evidence="2">
    <location>
        <begin position="261"/>
        <end position="282"/>
    </location>
</feature>
<feature type="compositionally biased region" description="Low complexity" evidence="2">
    <location>
        <begin position="333"/>
        <end position="348"/>
    </location>
</feature>
<feature type="region of interest" description="Disordered" evidence="2">
    <location>
        <begin position="854"/>
        <end position="884"/>
    </location>
</feature>
<keyword evidence="1" id="KW-0175">Coiled coil</keyword>
<protein>
    <submittedName>
        <fullName evidence="4">Uncharacterized protein</fullName>
    </submittedName>
</protein>
<accession>A0A8H6SRJ7</accession>